<dbReference type="Pfam" id="PF00480">
    <property type="entry name" value="ROK"/>
    <property type="match status" value="1"/>
</dbReference>
<dbReference type="InterPro" id="IPR000600">
    <property type="entry name" value="ROK"/>
</dbReference>
<protein>
    <submittedName>
        <fullName evidence="2">ROK family protein</fullName>
    </submittedName>
</protein>
<dbReference type="PANTHER" id="PTHR18964:SF169">
    <property type="entry name" value="N-ACETYLMANNOSAMINE KINASE"/>
    <property type="match status" value="1"/>
</dbReference>
<evidence type="ECO:0000313" key="2">
    <source>
        <dbReference type="EMBL" id="RFS84713.1"/>
    </source>
</evidence>
<dbReference type="PANTHER" id="PTHR18964">
    <property type="entry name" value="ROK (REPRESSOR, ORF, KINASE) FAMILY"/>
    <property type="match status" value="1"/>
</dbReference>
<keyword evidence="3" id="KW-1185">Reference proteome</keyword>
<dbReference type="Gene3D" id="3.30.420.40">
    <property type="match status" value="2"/>
</dbReference>
<sequence>MSDAAPPERFVLAVDVGGTKLAAALVDPGGRIVHYDRVATPNPAVPDAGGRDAERLWRTVRALLGKLVADAGDPPLAGVGVGCGGPMTWPAANVSPLNIPAWRAFPLRERLRALYPGLPVRIHNDAVCVAIGEHWRGAGRGRDNVLGMVVSTGVGGGLVLGGRLVNGASGNAGHIGHVVVDPDGPPCACGGRGCLEAVARGPALVAWARERGWRRENPHATGVDLAADARAAQPVAVAAMRRAGRALGVAIASATHLCDLDVVAVGGGLSQTGPLLFDPLAEAFRAHAGLEFARGVDIVAAELGQTAGLVGAAALVLAQDHYWSAG</sequence>
<comment type="caution">
    <text evidence="2">The sequence shown here is derived from an EMBL/GenBank/DDBJ whole genome shotgun (WGS) entry which is preliminary data.</text>
</comment>
<evidence type="ECO:0000313" key="3">
    <source>
        <dbReference type="Proteomes" id="UP000262882"/>
    </source>
</evidence>
<dbReference type="SUPFAM" id="SSF53067">
    <property type="entry name" value="Actin-like ATPase domain"/>
    <property type="match status" value="1"/>
</dbReference>
<proteinExistence type="inferred from homology"/>
<organism evidence="2 3">
    <name type="scientific">Actinomadura spongiicola</name>
    <dbReference type="NCBI Taxonomy" id="2303421"/>
    <lineage>
        <taxon>Bacteria</taxon>
        <taxon>Bacillati</taxon>
        <taxon>Actinomycetota</taxon>
        <taxon>Actinomycetes</taxon>
        <taxon>Streptosporangiales</taxon>
        <taxon>Thermomonosporaceae</taxon>
        <taxon>Actinomadura</taxon>
    </lineage>
</organism>
<dbReference type="EMBL" id="QVNQ01000004">
    <property type="protein sequence ID" value="RFS84713.1"/>
    <property type="molecule type" value="Genomic_DNA"/>
</dbReference>
<comment type="similarity">
    <text evidence="1">Belongs to the ROK (NagC/XylR) family.</text>
</comment>
<dbReference type="RefSeq" id="WP_117400053.1">
    <property type="nucleotide sequence ID" value="NZ_QVNQ01000004.1"/>
</dbReference>
<evidence type="ECO:0000256" key="1">
    <source>
        <dbReference type="ARBA" id="ARBA00006479"/>
    </source>
</evidence>
<dbReference type="Proteomes" id="UP000262882">
    <property type="component" value="Unassembled WGS sequence"/>
</dbReference>
<reference evidence="2 3" key="1">
    <citation type="submission" date="2018-08" db="EMBL/GenBank/DDBJ databases">
        <title>Actinomadura spongicola sp. nov., isolated from marine sponge Leucetta chagosensis.</title>
        <authorList>
            <person name="Li L."/>
            <person name="Lin H.W."/>
        </authorList>
    </citation>
    <scope>NUCLEOTIDE SEQUENCE [LARGE SCALE GENOMIC DNA]</scope>
    <source>
        <strain evidence="2 3">LHW52907</strain>
    </source>
</reference>
<dbReference type="PROSITE" id="PS01125">
    <property type="entry name" value="ROK"/>
    <property type="match status" value="1"/>
</dbReference>
<gene>
    <name evidence="2" type="ORF">D0T12_14360</name>
</gene>
<dbReference type="PRINTS" id="PR00475">
    <property type="entry name" value="HEXOKINASE"/>
</dbReference>
<dbReference type="OrthoDB" id="8772678at2"/>
<dbReference type="AlphaFoldDB" id="A0A372GI06"/>
<name>A0A372GI06_9ACTN</name>
<accession>A0A372GI06</accession>
<dbReference type="InterPro" id="IPR043129">
    <property type="entry name" value="ATPase_NBD"/>
</dbReference>
<dbReference type="InterPro" id="IPR049874">
    <property type="entry name" value="ROK_cs"/>
</dbReference>